<dbReference type="KEGG" id="caqu:CAQU_09110"/>
<feature type="transmembrane region" description="Helical" evidence="1">
    <location>
        <begin position="369"/>
        <end position="390"/>
    </location>
</feature>
<feature type="transmembrane region" description="Helical" evidence="1">
    <location>
        <begin position="33"/>
        <end position="59"/>
    </location>
</feature>
<feature type="transmembrane region" description="Helical" evidence="1">
    <location>
        <begin position="65"/>
        <end position="86"/>
    </location>
</feature>
<dbReference type="OrthoDB" id="4395893at2"/>
<evidence type="ECO:0000256" key="1">
    <source>
        <dbReference type="SAM" id="Phobius"/>
    </source>
</evidence>
<feature type="transmembrane region" description="Helical" evidence="1">
    <location>
        <begin position="126"/>
        <end position="146"/>
    </location>
</feature>
<gene>
    <name evidence="2" type="ORF">CAQU_09110</name>
</gene>
<evidence type="ECO:0008006" key="4">
    <source>
        <dbReference type="Google" id="ProtNLM"/>
    </source>
</evidence>
<keyword evidence="3" id="KW-1185">Reference proteome</keyword>
<dbReference type="SUPFAM" id="SSF103473">
    <property type="entry name" value="MFS general substrate transporter"/>
    <property type="match status" value="1"/>
</dbReference>
<dbReference type="Gene3D" id="1.20.1250.20">
    <property type="entry name" value="MFS general substrate transporter like domains"/>
    <property type="match status" value="2"/>
</dbReference>
<keyword evidence="1" id="KW-1133">Transmembrane helix</keyword>
<keyword evidence="1" id="KW-0812">Transmembrane</keyword>
<feature type="transmembrane region" description="Helical" evidence="1">
    <location>
        <begin position="427"/>
        <end position="446"/>
    </location>
</feature>
<keyword evidence="1" id="KW-0472">Membrane</keyword>
<proteinExistence type="predicted"/>
<feature type="transmembrane region" description="Helical" evidence="1">
    <location>
        <begin position="98"/>
        <end position="120"/>
    </location>
</feature>
<organism evidence="2 3">
    <name type="scientific">Corynebacterium aquilae DSM 44791</name>
    <dbReference type="NCBI Taxonomy" id="1431546"/>
    <lineage>
        <taxon>Bacteria</taxon>
        <taxon>Bacillati</taxon>
        <taxon>Actinomycetota</taxon>
        <taxon>Actinomycetes</taxon>
        <taxon>Mycobacteriales</taxon>
        <taxon>Corynebacteriaceae</taxon>
        <taxon>Corynebacterium</taxon>
    </lineage>
</organism>
<sequence>MSTPTHSTPFGESDSAARLSALEQLKTKRRPKIFAATFVSEISVGAHVGGVGALIVLLAQSFGTSINTFTILSSFLGIGMIVYSLISPWIMRATAGLVLKTSSTMVILGALGLAFAPWIWLVIVSGLLVGSGASLVILIVPAVLAGPRRARDIALANGASSAASIAAPLLYGFFDSLPHVQGRWAALMLALPAVYVLATIRSIDFVDTPSAFAERLHNKVGRKRAKDLADAFGTVSSVRAFGGAENVADDELARAAVAQAGSPVHVPDLYAKHEDPSFNEQSTRAVRARFGLKSSKRKARGVAGDAPKNRKGFKPRLSTPAVVTRTKERIQYRTKRELFYMASCLVRVALSLVTEFALYTWGVARLMEIGVQTSTAATLGAVFPLGMAAGRLSAGVLIKWRYIFPASVLASLSGGLIVGLGVSLPQLIFGLLIAGFGTALLYPITVDDMVALPKLSPNRAAALCSLGGGTTVFLLPLLLPLVQDVLTLGESLLLLAPVTIVLWLLPTGRKAFANSDQACVPVAADKDADVVS</sequence>
<dbReference type="Proteomes" id="UP000185478">
    <property type="component" value="Chromosome"/>
</dbReference>
<dbReference type="InterPro" id="IPR050327">
    <property type="entry name" value="Proton-linked_MCT"/>
</dbReference>
<dbReference type="InterPro" id="IPR036259">
    <property type="entry name" value="MFS_trans_sf"/>
</dbReference>
<accession>A0A1L7CHB1</accession>
<feature type="transmembrane region" description="Helical" evidence="1">
    <location>
        <begin position="485"/>
        <end position="505"/>
    </location>
</feature>
<dbReference type="EMBL" id="CP009245">
    <property type="protein sequence ID" value="APT85205.1"/>
    <property type="molecule type" value="Genomic_DNA"/>
</dbReference>
<feature type="transmembrane region" description="Helical" evidence="1">
    <location>
        <begin position="458"/>
        <end position="479"/>
    </location>
</feature>
<protein>
    <recommendedName>
        <fullName evidence="4">Major facilitator superfamily (MFS) profile domain-containing protein</fullName>
    </recommendedName>
</protein>
<dbReference type="CDD" id="cd06174">
    <property type="entry name" value="MFS"/>
    <property type="match status" value="1"/>
</dbReference>
<evidence type="ECO:0000313" key="2">
    <source>
        <dbReference type="EMBL" id="APT85205.1"/>
    </source>
</evidence>
<dbReference type="PANTHER" id="PTHR11360">
    <property type="entry name" value="MONOCARBOXYLATE TRANSPORTER"/>
    <property type="match status" value="1"/>
</dbReference>
<evidence type="ECO:0000313" key="3">
    <source>
        <dbReference type="Proteomes" id="UP000185478"/>
    </source>
</evidence>
<feature type="transmembrane region" description="Helical" evidence="1">
    <location>
        <begin position="153"/>
        <end position="174"/>
    </location>
</feature>
<name>A0A1L7CHB1_9CORY</name>
<dbReference type="RefSeq" id="WP_075727018.1">
    <property type="nucleotide sequence ID" value="NZ_CP009245.1"/>
</dbReference>
<dbReference type="AlphaFoldDB" id="A0A1L7CHB1"/>
<feature type="transmembrane region" description="Helical" evidence="1">
    <location>
        <begin position="402"/>
        <end position="421"/>
    </location>
</feature>
<reference evidence="2 3" key="1">
    <citation type="submission" date="2014-08" db="EMBL/GenBank/DDBJ databases">
        <title>Complete genome sequence of Corynebacterium aquilae S-613T(T) (=DSM 44791(T)), isolated from the choana of a healthy golden eagle.</title>
        <authorList>
            <person name="Ruckert C."/>
            <person name="Albersmeier A."/>
            <person name="Winkler A."/>
            <person name="Kalinowski J."/>
        </authorList>
    </citation>
    <scope>NUCLEOTIDE SEQUENCE [LARGE SCALE GENOMIC DNA]</scope>
    <source>
        <strain evidence="2 3">S-613</strain>
    </source>
</reference>
<feature type="transmembrane region" description="Helical" evidence="1">
    <location>
        <begin position="180"/>
        <end position="198"/>
    </location>
</feature>
<feature type="transmembrane region" description="Helical" evidence="1">
    <location>
        <begin position="338"/>
        <end position="363"/>
    </location>
</feature>